<organism evidence="1 2">
    <name type="scientific">Phyllosticta capitalensis</name>
    <dbReference type="NCBI Taxonomy" id="121624"/>
    <lineage>
        <taxon>Eukaryota</taxon>
        <taxon>Fungi</taxon>
        <taxon>Dikarya</taxon>
        <taxon>Ascomycota</taxon>
        <taxon>Pezizomycotina</taxon>
        <taxon>Dothideomycetes</taxon>
        <taxon>Dothideomycetes incertae sedis</taxon>
        <taxon>Botryosphaeriales</taxon>
        <taxon>Phyllostictaceae</taxon>
        <taxon>Phyllosticta</taxon>
    </lineage>
</organism>
<name>A0ABR1YSR2_9PEZI</name>
<reference evidence="1 2" key="1">
    <citation type="submission" date="2024-04" db="EMBL/GenBank/DDBJ databases">
        <title>Phyllosticta paracitricarpa is synonymous to the EU quarantine fungus P. citricarpa based on phylogenomic analyses.</title>
        <authorList>
            <consortium name="Lawrence Berkeley National Laboratory"/>
            <person name="Van Ingen-Buijs V.A."/>
            <person name="Van Westerhoven A.C."/>
            <person name="Haridas S."/>
            <person name="Skiadas P."/>
            <person name="Martin F."/>
            <person name="Groenewald J.Z."/>
            <person name="Crous P.W."/>
            <person name="Seidl M.F."/>
        </authorList>
    </citation>
    <scope>NUCLEOTIDE SEQUENCE [LARGE SCALE GENOMIC DNA]</scope>
    <source>
        <strain evidence="1 2">CBS 123374</strain>
    </source>
</reference>
<dbReference type="Proteomes" id="UP001492380">
    <property type="component" value="Unassembled WGS sequence"/>
</dbReference>
<proteinExistence type="predicted"/>
<dbReference type="EMBL" id="JBBWRZ010000004">
    <property type="protein sequence ID" value="KAK8238025.1"/>
    <property type="molecule type" value="Genomic_DNA"/>
</dbReference>
<gene>
    <name evidence="1" type="ORF">HDK90DRAFT_524206</name>
</gene>
<evidence type="ECO:0000313" key="2">
    <source>
        <dbReference type="Proteomes" id="UP001492380"/>
    </source>
</evidence>
<protein>
    <submittedName>
        <fullName evidence="1">Uncharacterized protein</fullName>
    </submittedName>
</protein>
<accession>A0ABR1YSR2</accession>
<evidence type="ECO:0000313" key="1">
    <source>
        <dbReference type="EMBL" id="KAK8238025.1"/>
    </source>
</evidence>
<keyword evidence="2" id="KW-1185">Reference proteome</keyword>
<comment type="caution">
    <text evidence="1">The sequence shown here is derived from an EMBL/GenBank/DDBJ whole genome shotgun (WGS) entry which is preliminary data.</text>
</comment>
<sequence>MASAHNHPDRIVIHTGAAAGEVDKICSLERIVRRVDDLLTGNNEETLRTAKEFLIVGRWIYSPDNVDKIEEKFGKLEPQVPLNVDAGSVRTGDLTRSRSQSDAASSNDVLQKHELEWNLAVRKIKTVLAKMFELTTLRWESDLPFSKEIWPVVNPDISHLSLNVFVPDAENRDDDHPHPEYFTHDDLKHLTIFRGLESLAVYGMTESFQSIIWETAWRNNHLHTLELGMLLHPITRDGEGKPFPRINKGWKLVGHPEQKYHGQDGKGMLHHVHGYGEYLDHLCMAHARNTVRSGSATPMNNFSVKVLVLGNFVVDSTAFQHFSNLEEIVFVDDCHDAGLSFDKSLRDDIKLYYRQQGFGFSGKMEMKQVELAKID</sequence>